<keyword evidence="12" id="KW-1185">Reference proteome</keyword>
<feature type="active site" description="Proton acceptor" evidence="10">
    <location>
        <position position="336"/>
    </location>
</feature>
<gene>
    <name evidence="10 11" type="primary">cobT</name>
    <name evidence="11" type="ordered locus">XOO1351</name>
</gene>
<comment type="similarity">
    <text evidence="2 10">Belongs to the CobT family.</text>
</comment>
<dbReference type="Proteomes" id="UP000006735">
    <property type="component" value="Chromosome"/>
</dbReference>
<dbReference type="Pfam" id="PF02277">
    <property type="entry name" value="DBI_PRT"/>
    <property type="match status" value="1"/>
</dbReference>
<dbReference type="NCBIfam" id="TIGR03160">
    <property type="entry name" value="cobT_DBIPRT"/>
    <property type="match status" value="1"/>
</dbReference>
<protein>
    <recommendedName>
        <fullName evidence="4 10">Nicotinate-nucleotide--dimethylbenzimidazole phosphoribosyltransferase</fullName>
        <shortName evidence="10">NN:DBI PRT</shortName>
        <ecNumber evidence="3 10">2.4.2.21</ecNumber>
    </recommendedName>
    <alternativeName>
        <fullName evidence="8 10">N(1)-alpha-phosphoribosyltransferase</fullName>
    </alternativeName>
</protein>
<evidence type="ECO:0000256" key="6">
    <source>
        <dbReference type="ARBA" id="ARBA00022676"/>
    </source>
</evidence>
<dbReference type="InterPro" id="IPR003200">
    <property type="entry name" value="Nict_dMeBzImd_PRibTrfase"/>
</dbReference>
<evidence type="ECO:0000256" key="2">
    <source>
        <dbReference type="ARBA" id="ARBA00007110"/>
    </source>
</evidence>
<dbReference type="SUPFAM" id="SSF52733">
    <property type="entry name" value="Nicotinate mononucleotide:5,6-dimethylbenzimidazole phosphoribosyltransferase (CobT)"/>
    <property type="match status" value="1"/>
</dbReference>
<keyword evidence="5 10" id="KW-0169">Cobalamin biosynthesis</keyword>
<keyword evidence="7 10" id="KW-0808">Transferase</keyword>
<dbReference type="Gene3D" id="1.10.1610.10">
    <property type="match status" value="1"/>
</dbReference>
<comment type="function">
    <text evidence="10">Catalyzes the synthesis of alpha-ribazole-5'-phosphate from nicotinate mononucleotide (NAMN) and 5,6-dimethylbenzimidazole (DMB).</text>
</comment>
<evidence type="ECO:0000256" key="5">
    <source>
        <dbReference type="ARBA" id="ARBA00022573"/>
    </source>
</evidence>
<organism evidence="11 12">
    <name type="scientific">Xanthomonas oryzae pv. oryzae (strain KACC10331 / KXO85)</name>
    <dbReference type="NCBI Taxonomy" id="291331"/>
    <lineage>
        <taxon>Bacteria</taxon>
        <taxon>Pseudomonadati</taxon>
        <taxon>Pseudomonadota</taxon>
        <taxon>Gammaproteobacteria</taxon>
        <taxon>Lysobacterales</taxon>
        <taxon>Lysobacteraceae</taxon>
        <taxon>Xanthomonas</taxon>
    </lineage>
</organism>
<name>Q5H366_XANOR</name>
<dbReference type="EC" id="2.4.2.21" evidence="3 10"/>
<evidence type="ECO:0000313" key="11">
    <source>
        <dbReference type="EMBL" id="AAW74605.1"/>
    </source>
</evidence>
<evidence type="ECO:0000256" key="8">
    <source>
        <dbReference type="ARBA" id="ARBA00030686"/>
    </source>
</evidence>
<dbReference type="InterPro" id="IPR023195">
    <property type="entry name" value="Nict_dMeBzImd_PRibTrfase_N"/>
</dbReference>
<evidence type="ECO:0000256" key="7">
    <source>
        <dbReference type="ARBA" id="ARBA00022679"/>
    </source>
</evidence>
<proteinExistence type="inferred from homology"/>
<dbReference type="InterPro" id="IPR017846">
    <property type="entry name" value="Nict_dMeBzImd_PRibTrfase_bact"/>
</dbReference>
<evidence type="ECO:0000256" key="3">
    <source>
        <dbReference type="ARBA" id="ARBA00011991"/>
    </source>
</evidence>
<dbReference type="HOGENOM" id="CLU_002982_0_0_6"/>
<reference evidence="11 12" key="1">
    <citation type="journal article" date="2005" name="Nucleic Acids Res.">
        <title>The genome sequence of Xanthomonas oryzae pathovar oryzae KACC10331, the bacterial blight pathogen of rice.</title>
        <authorList>
            <person name="Lee B.M."/>
            <person name="Park Y.J."/>
            <person name="Park D.S."/>
            <person name="Kang H.W."/>
            <person name="Kim J.G."/>
            <person name="Song E.S."/>
            <person name="Park I.C."/>
            <person name="Yoon U.H."/>
            <person name="Hahn J.H."/>
            <person name="Koo B.S."/>
            <person name="Lee G.B."/>
            <person name="Kim H."/>
            <person name="Park H.S."/>
            <person name="Yoon K.O."/>
            <person name="Kim J.H."/>
            <person name="Jung C.H."/>
            <person name="Koh N.H."/>
            <person name="Seo J.S."/>
            <person name="Go S.J."/>
        </authorList>
    </citation>
    <scope>NUCLEOTIDE SEQUENCE [LARGE SCALE GENOMIC DNA]</scope>
    <source>
        <strain evidence="12">KACC10331 / KXO85</strain>
    </source>
</reference>
<dbReference type="GO" id="GO:0008939">
    <property type="term" value="F:nicotinate-nucleotide-dimethylbenzimidazole phosphoribosyltransferase activity"/>
    <property type="evidence" value="ECO:0007669"/>
    <property type="project" value="UniProtKB-UniRule"/>
</dbReference>
<evidence type="ECO:0000256" key="4">
    <source>
        <dbReference type="ARBA" id="ARBA00015486"/>
    </source>
</evidence>
<dbReference type="PANTHER" id="PTHR43463">
    <property type="entry name" value="NICOTINATE-NUCLEOTIDE--DIMETHYLBENZIMIDAZOLE PHOSPHORIBOSYLTRANSFERASE"/>
    <property type="match status" value="1"/>
</dbReference>
<dbReference type="FunFam" id="3.40.50.10210:FF:000001">
    <property type="entry name" value="Nicotinate-nucleotide--dimethylbenzimidazole phosphoribosyltransferase"/>
    <property type="match status" value="1"/>
</dbReference>
<dbReference type="AlphaFoldDB" id="Q5H366"/>
<evidence type="ECO:0000256" key="1">
    <source>
        <dbReference type="ARBA" id="ARBA00005049"/>
    </source>
</evidence>
<sequence>MRARGVCGGRITDGVEGRVHVSNDWIFGACAVPDARMRSAALARQEQLTKPPGALGRLEQLAVQLAAWQRTEHPAVQRVWIAVYAADHGVAAEGVSAFPQAVTGEMVRNFARGGAAIAVLARELGARLEVVNLGVVNDPGDLSRVRRAWIAPSTANICEQPAMTATQLRDALAAGAHSIAQAKGCDTQLFVGGEMGIGNTTAAAALGCALLSQFPQALAGAGTGLDAEGIAHKVTVITRALALHADASTPLERLRRLGGFEIAALVGAYIAAAQAGIPVLVDGFIATAAALVASRLNPGVREWLLFGHRSQERGHAALLRALDAEPLLQLDLRLGEASGAAVAIPLLRSACALHNGMATFAEAGVSDA</sequence>
<dbReference type="NCBIfam" id="NF000996">
    <property type="entry name" value="PRK00105.1"/>
    <property type="match status" value="1"/>
</dbReference>
<dbReference type="UniPathway" id="UPA00061">
    <property type="reaction ID" value="UER00516"/>
</dbReference>
<comment type="pathway">
    <text evidence="1 10">Nucleoside biosynthesis; alpha-ribazole biosynthesis; alpha-ribazole from 5,6-dimethylbenzimidazole: step 1/2.</text>
</comment>
<dbReference type="STRING" id="291331.XOO1351"/>
<dbReference type="GO" id="GO:0009236">
    <property type="term" value="P:cobalamin biosynthetic process"/>
    <property type="evidence" value="ECO:0007669"/>
    <property type="project" value="UniProtKB-UniRule"/>
</dbReference>
<comment type="catalytic activity">
    <reaction evidence="9 10">
        <text>5,6-dimethylbenzimidazole + nicotinate beta-D-ribonucleotide = alpha-ribazole 5'-phosphate + nicotinate + H(+)</text>
        <dbReference type="Rhea" id="RHEA:11196"/>
        <dbReference type="ChEBI" id="CHEBI:15378"/>
        <dbReference type="ChEBI" id="CHEBI:15890"/>
        <dbReference type="ChEBI" id="CHEBI:32544"/>
        <dbReference type="ChEBI" id="CHEBI:57502"/>
        <dbReference type="ChEBI" id="CHEBI:57918"/>
        <dbReference type="EC" id="2.4.2.21"/>
    </reaction>
</comment>
<dbReference type="PANTHER" id="PTHR43463:SF1">
    <property type="entry name" value="NICOTINATE-NUCLEOTIDE--DIMETHYLBENZIMIDAZOLE PHOSPHORIBOSYLTRANSFERASE"/>
    <property type="match status" value="1"/>
</dbReference>
<evidence type="ECO:0000256" key="9">
    <source>
        <dbReference type="ARBA" id="ARBA00047340"/>
    </source>
</evidence>
<keyword evidence="6 10" id="KW-0328">Glycosyltransferase</keyword>
<dbReference type="Gene3D" id="3.40.50.10210">
    <property type="match status" value="1"/>
</dbReference>
<dbReference type="InterPro" id="IPR036087">
    <property type="entry name" value="Nict_dMeBzImd_PRibTrfase_sf"/>
</dbReference>
<evidence type="ECO:0000256" key="10">
    <source>
        <dbReference type="HAMAP-Rule" id="MF_00230"/>
    </source>
</evidence>
<dbReference type="HAMAP" id="MF_00230">
    <property type="entry name" value="CobT"/>
    <property type="match status" value="1"/>
</dbReference>
<dbReference type="EMBL" id="AE013598">
    <property type="protein sequence ID" value="AAW74605.1"/>
    <property type="molecule type" value="Genomic_DNA"/>
</dbReference>
<dbReference type="CDD" id="cd02439">
    <property type="entry name" value="DMB-PRT_CobT"/>
    <property type="match status" value="1"/>
</dbReference>
<dbReference type="KEGG" id="xoo:XOO1351"/>
<accession>Q5H366</accession>
<evidence type="ECO:0000313" key="12">
    <source>
        <dbReference type="Proteomes" id="UP000006735"/>
    </source>
</evidence>